<reference evidence="1" key="1">
    <citation type="journal article" date="2020" name="ISME J.">
        <title>Gammaproteobacteria mediating utilization of methyl-, sulfur- and petroleum organic compounds in deep ocean hydrothermal plumes.</title>
        <authorList>
            <person name="Zhou Z."/>
            <person name="Liu Y."/>
            <person name="Pan J."/>
            <person name="Cron B.R."/>
            <person name="Toner B.M."/>
            <person name="Anantharaman K."/>
            <person name="Breier J.A."/>
            <person name="Dick G.J."/>
            <person name="Li M."/>
        </authorList>
    </citation>
    <scope>NUCLEOTIDE SEQUENCE</scope>
    <source>
        <strain evidence="1">SZUA-1534</strain>
    </source>
</reference>
<name>A0A833EAT0_9EURY</name>
<sequence>MDSKISVVIVSDGKYGHRTYENIKKKFPCEYVVLKYRGEFEDIEIDRETLKKLKNFHILITYLRDPDLTYTLIQEIGGEKHPFIIVGIWKGEGFKRQLERFRNVVCPDLLCNLDEDYLKDRVKEFPQLKEFLKHFGKPRVNIHLDGDVIRDIEVVRDSPCGAVSKTLQEFLGERIGEETLRRMGLRIQHFCNAGGFKPFSERECKKVKVGHILLEGIEIH</sequence>
<dbReference type="EMBL" id="DQVW01000024">
    <property type="protein sequence ID" value="HIQ32165.1"/>
    <property type="molecule type" value="Genomic_DNA"/>
</dbReference>
<accession>A0A833EAT0</accession>
<dbReference type="AlphaFoldDB" id="A0A833EAT0"/>
<comment type="caution">
    <text evidence="1">The sequence shown here is derived from an EMBL/GenBank/DDBJ whole genome shotgun (WGS) entry which is preliminary data.</text>
</comment>
<protein>
    <submittedName>
        <fullName evidence="1">Uncharacterized protein</fullName>
    </submittedName>
</protein>
<dbReference type="InterPro" id="IPR003745">
    <property type="entry name" value="DUF166"/>
</dbReference>
<gene>
    <name evidence="1" type="ORF">EYH55_01615</name>
</gene>
<proteinExistence type="predicted"/>
<evidence type="ECO:0000313" key="1">
    <source>
        <dbReference type="EMBL" id="HIQ32165.1"/>
    </source>
</evidence>
<dbReference type="Proteomes" id="UP000623215">
    <property type="component" value="Unassembled WGS sequence"/>
</dbReference>
<organism evidence="1 2">
    <name type="scientific">Methanothermococcus okinawensis</name>
    <dbReference type="NCBI Taxonomy" id="155863"/>
    <lineage>
        <taxon>Archaea</taxon>
        <taxon>Methanobacteriati</taxon>
        <taxon>Methanobacteriota</taxon>
        <taxon>Methanomada group</taxon>
        <taxon>Methanococci</taxon>
        <taxon>Methanococcales</taxon>
        <taxon>Methanococcaceae</taxon>
        <taxon>Methanothermococcus</taxon>
    </lineage>
</organism>
<evidence type="ECO:0000313" key="2">
    <source>
        <dbReference type="Proteomes" id="UP000623215"/>
    </source>
</evidence>
<dbReference type="Pfam" id="PF02593">
    <property type="entry name" value="DUF166"/>
    <property type="match status" value="1"/>
</dbReference>